<accession>A0ABU2M2M7</accession>
<evidence type="ECO:0000313" key="2">
    <source>
        <dbReference type="Proteomes" id="UP001183390"/>
    </source>
</evidence>
<comment type="caution">
    <text evidence="1">The sequence shown here is derived from an EMBL/GenBank/DDBJ whole genome shotgun (WGS) entry which is preliminary data.</text>
</comment>
<keyword evidence="2" id="KW-1185">Reference proteome</keyword>
<dbReference type="RefSeq" id="WP_311509588.1">
    <property type="nucleotide sequence ID" value="NZ_JAVREP010000001.1"/>
</dbReference>
<dbReference type="Pfam" id="PF15575">
    <property type="entry name" value="Imm49"/>
    <property type="match status" value="1"/>
</dbReference>
<dbReference type="Proteomes" id="UP001183390">
    <property type="component" value="Unassembled WGS sequence"/>
</dbReference>
<name>A0ABU2M2M7_9ACTN</name>
<dbReference type="InterPro" id="IPR029074">
    <property type="entry name" value="Imm49"/>
</dbReference>
<reference evidence="2" key="1">
    <citation type="submission" date="2023-07" db="EMBL/GenBank/DDBJ databases">
        <title>30 novel species of actinomycetes from the DSMZ collection.</title>
        <authorList>
            <person name="Nouioui I."/>
        </authorList>
    </citation>
    <scope>NUCLEOTIDE SEQUENCE [LARGE SCALE GENOMIC DNA]</scope>
    <source>
        <strain evidence="2">DSM 44743</strain>
    </source>
</reference>
<gene>
    <name evidence="1" type="ORF">RM479_00130</name>
</gene>
<sequence>MLSDTPKHDTSLPHFRKMMEDFPEEIEEQVSWLVTAPSMAGMALDNIALETRICLSVDPRAAELLSWEAWTTWMQVAEAPFAMCALASGETVERVINQKTRTLHPLPPGPECDAGTWLTAFFLAVSCRDEKRVDSLCRITPEFLKEAGEKRGGAYDEYIYPWIGALQDFVLNRPALGDNLQRAMELSKPENASISSAEGLDHLVFPVMNAFYRLVRQDTAQFNEAMKQGIRLFRAYYTADEERAKDSEGTVPLHLFGVACMAYDLARAVPDFNPDLESPYLPKHILERTRYGEIAL</sequence>
<dbReference type="EMBL" id="JAVREP010000001">
    <property type="protein sequence ID" value="MDT0326818.1"/>
    <property type="molecule type" value="Genomic_DNA"/>
</dbReference>
<organism evidence="1 2">
    <name type="scientific">Nocardiopsis lambiniae</name>
    <dbReference type="NCBI Taxonomy" id="3075539"/>
    <lineage>
        <taxon>Bacteria</taxon>
        <taxon>Bacillati</taxon>
        <taxon>Actinomycetota</taxon>
        <taxon>Actinomycetes</taxon>
        <taxon>Streptosporangiales</taxon>
        <taxon>Nocardiopsidaceae</taxon>
        <taxon>Nocardiopsis</taxon>
    </lineage>
</organism>
<evidence type="ECO:0000313" key="1">
    <source>
        <dbReference type="EMBL" id="MDT0326818.1"/>
    </source>
</evidence>
<proteinExistence type="predicted"/>
<protein>
    <submittedName>
        <fullName evidence="1">Immunity 49 family protein</fullName>
    </submittedName>
</protein>